<organism evidence="2 3">
    <name type="scientific">Epilithonimonas ginsengisoli</name>
    <dbReference type="NCBI Taxonomy" id="1245592"/>
    <lineage>
        <taxon>Bacteria</taxon>
        <taxon>Pseudomonadati</taxon>
        <taxon>Bacteroidota</taxon>
        <taxon>Flavobacteriia</taxon>
        <taxon>Flavobacteriales</taxon>
        <taxon>Weeksellaceae</taxon>
        <taxon>Chryseobacterium group</taxon>
        <taxon>Epilithonimonas</taxon>
    </lineage>
</organism>
<proteinExistence type="predicted"/>
<feature type="transmembrane region" description="Helical" evidence="1">
    <location>
        <begin position="5"/>
        <end position="24"/>
    </location>
</feature>
<evidence type="ECO:0000256" key="1">
    <source>
        <dbReference type="SAM" id="Phobius"/>
    </source>
</evidence>
<reference evidence="2 3" key="1">
    <citation type="submission" date="2023-11" db="EMBL/GenBank/DDBJ databases">
        <title>First isolation, identification, and characterization of non-pathogenic Epilithonimonas ginsengisoli isolated from diseased farmed rainbow trout (Oncorhynchus mykiss) in Chile.</title>
        <authorList>
            <person name="Miranda C.D."/>
            <person name="Irgang R."/>
            <person name="Concha C."/>
            <person name="Rojas R."/>
            <person name="Avendano R."/>
        </authorList>
    </citation>
    <scope>NUCLEOTIDE SEQUENCE [LARGE SCALE GENOMIC DNA]</scope>
    <source>
        <strain evidence="2 3">FP99</strain>
    </source>
</reference>
<protein>
    <submittedName>
        <fullName evidence="2">Uncharacterized protein</fullName>
    </submittedName>
</protein>
<accession>A0ABU4JLF4</accession>
<keyword evidence="1" id="KW-0472">Membrane</keyword>
<keyword evidence="3" id="KW-1185">Reference proteome</keyword>
<keyword evidence="1" id="KW-0812">Transmembrane</keyword>
<name>A0ABU4JLF4_9FLAO</name>
<evidence type="ECO:0000313" key="2">
    <source>
        <dbReference type="EMBL" id="MDW8550389.1"/>
    </source>
</evidence>
<sequence length="224" mass="25869">MKAKIFFYLIIAILATIAAISYFVKIDTGMTCGESPVVRWKFAIYRGECDDETGCHFSKMEENGILEYVGLKKIYCYGDDIYTLDKTSLSENNSGDQDTLPKISKPMANGFVREYSADSSEIYDSKYENINGCKKVIEWKSYDKNLKLKSEWIKKYKIDSTQTCDFSAYTVVKKEYQNEKLIAIEEYFALSEASEEEPCGTWKYYDSNGKLIKTENFNLKNKKQ</sequence>
<gene>
    <name evidence="2" type="ORF">NG800_015790</name>
</gene>
<comment type="caution">
    <text evidence="2">The sequence shown here is derived from an EMBL/GenBank/DDBJ whole genome shotgun (WGS) entry which is preliminary data.</text>
</comment>
<keyword evidence="1" id="KW-1133">Transmembrane helix</keyword>
<evidence type="ECO:0000313" key="3">
    <source>
        <dbReference type="Proteomes" id="UP001204439"/>
    </source>
</evidence>
<dbReference type="EMBL" id="JAMXLT020000031">
    <property type="protein sequence ID" value="MDW8550389.1"/>
    <property type="molecule type" value="Genomic_DNA"/>
</dbReference>
<dbReference type="RefSeq" id="WP_063969632.1">
    <property type="nucleotide sequence ID" value="NZ_JAMXLT020000031.1"/>
</dbReference>
<dbReference type="Proteomes" id="UP001204439">
    <property type="component" value="Unassembled WGS sequence"/>
</dbReference>